<dbReference type="STRING" id="351605.Gura_2468"/>
<evidence type="ECO:0000313" key="4">
    <source>
        <dbReference type="Proteomes" id="UP000006695"/>
    </source>
</evidence>
<keyword evidence="4" id="KW-1185">Reference proteome</keyword>
<evidence type="ECO:0000259" key="2">
    <source>
        <dbReference type="Pfam" id="PF20432"/>
    </source>
</evidence>
<dbReference type="GO" id="GO:0003677">
    <property type="term" value="F:DNA binding"/>
    <property type="evidence" value="ECO:0007669"/>
    <property type="project" value="InterPro"/>
</dbReference>
<dbReference type="KEGG" id="gur:Gura_2468"/>
<dbReference type="Pfam" id="PF09722">
    <property type="entry name" value="Xre_MbcA_ParS_C"/>
    <property type="match status" value="1"/>
</dbReference>
<dbReference type="InterPro" id="IPR024467">
    <property type="entry name" value="Xre/MbcA/ParS-like_toxin-bd"/>
</dbReference>
<protein>
    <submittedName>
        <fullName evidence="3">Uncharacterized protein</fullName>
    </submittedName>
</protein>
<feature type="domain" description="Antitoxin Xre-like helix-turn-helix" evidence="2">
    <location>
        <begin position="18"/>
        <end position="79"/>
    </location>
</feature>
<dbReference type="Pfam" id="PF20432">
    <property type="entry name" value="Xre-like-HTH"/>
    <property type="match status" value="1"/>
</dbReference>
<dbReference type="InterPro" id="IPR046847">
    <property type="entry name" value="Xre-like_HTH"/>
</dbReference>
<dbReference type="AlphaFoldDB" id="A5G4C9"/>
<dbReference type="Proteomes" id="UP000006695">
    <property type="component" value="Chromosome"/>
</dbReference>
<feature type="domain" description="Antitoxin Xre/MbcA/ParS-like toxin-binding" evidence="1">
    <location>
        <begin position="85"/>
        <end position="136"/>
    </location>
</feature>
<gene>
    <name evidence="3" type="ordered locus">Gura_2468</name>
</gene>
<evidence type="ECO:0000259" key="1">
    <source>
        <dbReference type="Pfam" id="PF09722"/>
    </source>
</evidence>
<organism evidence="3 4">
    <name type="scientific">Geotalea uraniireducens (strain Rf4)</name>
    <name type="common">Geobacter uraniireducens</name>
    <dbReference type="NCBI Taxonomy" id="351605"/>
    <lineage>
        <taxon>Bacteria</taxon>
        <taxon>Pseudomonadati</taxon>
        <taxon>Thermodesulfobacteriota</taxon>
        <taxon>Desulfuromonadia</taxon>
        <taxon>Geobacterales</taxon>
        <taxon>Geobacteraceae</taxon>
        <taxon>Geotalea</taxon>
    </lineage>
</organism>
<reference evidence="3 4" key="1">
    <citation type="submission" date="2007-05" db="EMBL/GenBank/DDBJ databases">
        <title>Complete sequence of Geobacter uraniireducens Rf4.</title>
        <authorList>
            <consortium name="US DOE Joint Genome Institute"/>
            <person name="Copeland A."/>
            <person name="Lucas S."/>
            <person name="Lapidus A."/>
            <person name="Barry K."/>
            <person name="Detter J.C."/>
            <person name="Glavina del Rio T."/>
            <person name="Hammon N."/>
            <person name="Israni S."/>
            <person name="Dalin E."/>
            <person name="Tice H."/>
            <person name="Pitluck S."/>
            <person name="Chertkov O."/>
            <person name="Brettin T."/>
            <person name="Bruce D."/>
            <person name="Han C."/>
            <person name="Schmutz J."/>
            <person name="Larimer F."/>
            <person name="Land M."/>
            <person name="Hauser L."/>
            <person name="Kyrpides N."/>
            <person name="Mikhailova N."/>
            <person name="Shelobolina E."/>
            <person name="Aklujkar M."/>
            <person name="Lovley D."/>
            <person name="Richardson P."/>
        </authorList>
    </citation>
    <scope>NUCLEOTIDE SEQUENCE [LARGE SCALE GENOMIC DNA]</scope>
    <source>
        <strain evidence="3 4">Rf4</strain>
    </source>
</reference>
<accession>A5G4C9</accession>
<dbReference type="RefSeq" id="WP_011939335.1">
    <property type="nucleotide sequence ID" value="NC_009483.1"/>
</dbReference>
<dbReference type="EMBL" id="CP000698">
    <property type="protein sequence ID" value="ABQ26647.1"/>
    <property type="molecule type" value="Genomic_DNA"/>
</dbReference>
<proteinExistence type="predicted"/>
<dbReference type="OrthoDB" id="117888at2"/>
<sequence>MLQTKREPQAIDINLQSQEARGELAKMIIKLFDLWNLTTADQLELLGLSPKSRSLLAKYAKGEALPEGRDSLDRVGWLLAIHKALRLLYPQNPEIRYSWINRRNTAFDNLTPLAVMKEQGIIGLARVSRYLDYYRGL</sequence>
<name>A5G4C9_GEOUR</name>
<evidence type="ECO:0000313" key="3">
    <source>
        <dbReference type="EMBL" id="ABQ26647.1"/>
    </source>
</evidence>
<dbReference type="HOGENOM" id="CLU_123925_2_0_7"/>